<reference evidence="1" key="1">
    <citation type="submission" date="2023-07" db="EMBL/GenBank/DDBJ databases">
        <authorList>
            <person name="Kim M.K."/>
        </authorList>
    </citation>
    <scope>NUCLEOTIDE SEQUENCE</scope>
    <source>
        <strain evidence="1">M29</strain>
    </source>
</reference>
<evidence type="ECO:0000313" key="2">
    <source>
        <dbReference type="Proteomes" id="UP001167796"/>
    </source>
</evidence>
<protein>
    <submittedName>
        <fullName evidence="1">Uncharacterized protein</fullName>
    </submittedName>
</protein>
<keyword evidence="2" id="KW-1185">Reference proteome</keyword>
<dbReference type="RefSeq" id="WP_305013689.1">
    <property type="nucleotide sequence ID" value="NZ_JAUQSX010000014.1"/>
</dbReference>
<gene>
    <name evidence="1" type="ORF">Q5H92_21830</name>
</gene>
<comment type="caution">
    <text evidence="1">The sequence shown here is derived from an EMBL/GenBank/DDBJ whole genome shotgun (WGS) entry which is preliminary data.</text>
</comment>
<accession>A0ABT9AIS7</accession>
<sequence>MKRTPARRHAARQKAAALTVLASNEQQGQLLYLLNHRAAPRTLKIGLLLSIRRLREIDALRWILFLAACPVAE</sequence>
<evidence type="ECO:0000313" key="1">
    <source>
        <dbReference type="EMBL" id="MDO7849020.1"/>
    </source>
</evidence>
<dbReference type="EMBL" id="JAUQSX010000014">
    <property type="protein sequence ID" value="MDO7849020.1"/>
    <property type="molecule type" value="Genomic_DNA"/>
</dbReference>
<name>A0ABT9AIS7_9BACT</name>
<organism evidence="1 2">
    <name type="scientific">Hymenobacter mellowenesis</name>
    <dbReference type="NCBI Taxonomy" id="3063995"/>
    <lineage>
        <taxon>Bacteria</taxon>
        <taxon>Pseudomonadati</taxon>
        <taxon>Bacteroidota</taxon>
        <taxon>Cytophagia</taxon>
        <taxon>Cytophagales</taxon>
        <taxon>Hymenobacteraceae</taxon>
        <taxon>Hymenobacter</taxon>
    </lineage>
</organism>
<proteinExistence type="predicted"/>
<dbReference type="Proteomes" id="UP001167796">
    <property type="component" value="Unassembled WGS sequence"/>
</dbReference>